<evidence type="ECO:0008006" key="4">
    <source>
        <dbReference type="Google" id="ProtNLM"/>
    </source>
</evidence>
<feature type="compositionally biased region" description="Low complexity" evidence="1">
    <location>
        <begin position="484"/>
        <end position="498"/>
    </location>
</feature>
<dbReference type="AlphaFoldDB" id="A0A3M7HBU3"/>
<comment type="caution">
    <text evidence="2">The sequence shown here is derived from an EMBL/GenBank/DDBJ whole genome shotgun (WGS) entry which is preliminary data.</text>
</comment>
<evidence type="ECO:0000313" key="3">
    <source>
        <dbReference type="Proteomes" id="UP000281468"/>
    </source>
</evidence>
<gene>
    <name evidence="2" type="ORF">D0862_03138</name>
</gene>
<sequence length="647" mass="69071">MRRLVHPWHSTPLIRSTLVTISKRNMTTMTRSQVLYSSFFLLPSALCHMEMSWPYPLHSKHNPNANYQTIDYSMTSPLDSDGSNFPCKGYQNDRPIQPVATYTAGSTYNMTLAGSATHLGGSCQISLSYDNGATFRVIKSMIGGCPLTSTYDFTVPSYAPAGDALLAWTWQNHNGNREFYMNCAEVSITAASSKRRRRRQVYNSFESLPYLFKANLEGLNDCSTTESENPVYPNPGPDVVYGDGMDANSPAFEGDCDSPTPYGQAYRAMGDSDGSSTSLSGGPMGAYTTTMEVEYAPYEPASFSELTTTLPAAVSLSAPVQYASAAETPTPEETMYDNDDQDNAEVAFSVSSLASYAQHRVAAPTTSSGLTVKSSSTADDLSSAPSTTTITMTIDCPDTVLVTITMPQTTTQTTKGPSMYYTSVPPSACTATEASCPCAAGYGCKSIGVCAWQCQLTSTPSPSASSEPPTVTATMSPTNYPPISASSTRTGAASTTTGMEGGSGSPGTNRPAYATGDLDRYLPCVPGTFICTSATEFYTCNYAQDGASEEWTYGYPRAVADGMECLTNLAPYSDSTTQYRQQGQTNAGYYRDDRYVRARPDGGCNEEGSLLCTEGGLAFDVCDHGGWVPMGAVAEGTQCRNGKIVAS</sequence>
<dbReference type="Proteomes" id="UP000281468">
    <property type="component" value="Unassembled WGS sequence"/>
</dbReference>
<feature type="compositionally biased region" description="Low complexity" evidence="1">
    <location>
        <begin position="458"/>
        <end position="474"/>
    </location>
</feature>
<accession>A0A3M7HBU3</accession>
<evidence type="ECO:0000256" key="1">
    <source>
        <dbReference type="SAM" id="MobiDB-lite"/>
    </source>
</evidence>
<reference evidence="2 3" key="1">
    <citation type="journal article" date="2018" name="BMC Genomics">
        <title>Genomic evidence for intraspecific hybridization in a clonal and extremely halotolerant yeast.</title>
        <authorList>
            <person name="Gostincar C."/>
            <person name="Stajich J.E."/>
            <person name="Zupancic J."/>
            <person name="Zalar P."/>
            <person name="Gunde-Cimerman N."/>
        </authorList>
    </citation>
    <scope>NUCLEOTIDE SEQUENCE [LARGE SCALE GENOMIC DNA]</scope>
    <source>
        <strain evidence="2 3">EXF-171</strain>
    </source>
</reference>
<dbReference type="VEuPathDB" id="FungiDB:BTJ68_01442"/>
<protein>
    <recommendedName>
        <fullName evidence="4">Chitin-binding type-4 domain-containing protein</fullName>
    </recommendedName>
</protein>
<name>A0A3M7HBU3_HORWE</name>
<dbReference type="PANTHER" id="PTHR36182:SF1">
    <property type="entry name" value="PROTEIN, PUTATIVE (AFU_ORTHOLOGUE AFUA_6G10930)-RELATED"/>
    <property type="match status" value="1"/>
</dbReference>
<dbReference type="Gene3D" id="2.70.50.70">
    <property type="match status" value="1"/>
</dbReference>
<evidence type="ECO:0000313" key="2">
    <source>
        <dbReference type="EMBL" id="RMZ10809.1"/>
    </source>
</evidence>
<dbReference type="PANTHER" id="PTHR36182">
    <property type="entry name" value="PROTEIN, PUTATIVE (AFU_ORTHOLOGUE AFUA_6G10930)-RELATED"/>
    <property type="match status" value="1"/>
</dbReference>
<feature type="region of interest" description="Disordered" evidence="1">
    <location>
        <begin position="458"/>
        <end position="512"/>
    </location>
</feature>
<dbReference type="EMBL" id="QWIQ01000065">
    <property type="protein sequence ID" value="RMZ10809.1"/>
    <property type="molecule type" value="Genomic_DNA"/>
</dbReference>
<feature type="region of interest" description="Disordered" evidence="1">
    <location>
        <begin position="367"/>
        <end position="389"/>
    </location>
</feature>
<proteinExistence type="predicted"/>
<organism evidence="2 3">
    <name type="scientific">Hortaea werneckii</name>
    <name type="common">Black yeast</name>
    <name type="synonym">Cladosporium werneckii</name>
    <dbReference type="NCBI Taxonomy" id="91943"/>
    <lineage>
        <taxon>Eukaryota</taxon>
        <taxon>Fungi</taxon>
        <taxon>Dikarya</taxon>
        <taxon>Ascomycota</taxon>
        <taxon>Pezizomycotina</taxon>
        <taxon>Dothideomycetes</taxon>
        <taxon>Dothideomycetidae</taxon>
        <taxon>Mycosphaerellales</taxon>
        <taxon>Teratosphaeriaceae</taxon>
        <taxon>Hortaea</taxon>
    </lineage>
</organism>